<protein>
    <submittedName>
        <fullName evidence="1">Uncharacterized protein</fullName>
    </submittedName>
</protein>
<dbReference type="EMBL" id="AFHG01000029">
    <property type="protein sequence ID" value="EGK73369.1"/>
    <property type="molecule type" value="Genomic_DNA"/>
</dbReference>
<accession>F5R8J1</accession>
<dbReference type="AlphaFoldDB" id="F5R8J1"/>
<organism evidence="1 2">
    <name type="scientific">Methyloversatilis universalis (strain ATCC BAA-1314 / DSM 25237 / JCM 13912 / CCUG 52030 / FAM5)</name>
    <dbReference type="NCBI Taxonomy" id="1000565"/>
    <lineage>
        <taxon>Bacteria</taxon>
        <taxon>Pseudomonadati</taxon>
        <taxon>Pseudomonadota</taxon>
        <taxon>Betaproteobacteria</taxon>
        <taxon>Nitrosomonadales</taxon>
        <taxon>Sterolibacteriaceae</taxon>
        <taxon>Methyloversatilis</taxon>
    </lineage>
</organism>
<keyword evidence="2" id="KW-1185">Reference proteome</keyword>
<evidence type="ECO:0000313" key="2">
    <source>
        <dbReference type="Proteomes" id="UP000005019"/>
    </source>
</evidence>
<gene>
    <name evidence="1" type="ORF">METUNv1_00547</name>
</gene>
<dbReference type="STRING" id="1000565.METUNv1_00547"/>
<proteinExistence type="predicted"/>
<reference evidence="1 2" key="1">
    <citation type="journal article" date="2011" name="J. Bacteriol.">
        <title>Genome sequence of Methyloversatilis universalis FAM5T, a methylotrophic representative of the order Rhodocyclales.</title>
        <authorList>
            <person name="Kittichotirat W."/>
            <person name="Good N.M."/>
            <person name="Hall R."/>
            <person name="Bringel F."/>
            <person name="Lajus A."/>
            <person name="Medigue C."/>
            <person name="Smalley N.E."/>
            <person name="Beck D."/>
            <person name="Bumgarner R."/>
            <person name="Vuilleumier S."/>
            <person name="Kalyuzhnaya M.G."/>
        </authorList>
    </citation>
    <scope>NUCLEOTIDE SEQUENCE [LARGE SCALE GENOMIC DNA]</scope>
    <source>
        <strain evidence="2">ATCC BAA-1314 / JCM 13912 / FAM5</strain>
    </source>
</reference>
<comment type="caution">
    <text evidence="1">The sequence shown here is derived from an EMBL/GenBank/DDBJ whole genome shotgun (WGS) entry which is preliminary data.</text>
</comment>
<dbReference type="eggNOG" id="ENOG5033IE0">
    <property type="taxonomic scope" value="Bacteria"/>
</dbReference>
<name>F5R8J1_METUF</name>
<sequence>MVPCVWRFSAVVRWLAQWGGEAHMTILTFPTVRGGLGPAGGCTWRKLSNTQVFESPLTRSVQTLALPGARWAFTGTWQNLTPDEAARMRAFLYSLRGRAGRFYLHNFARPTPAGTLAGTPRVAGAGQTGSALLTDGWGAGGSVRAGDFVGLGDELRMVVADAVENGAGVMTLTLDEPVRSSPADDLALNFVRPVCVMRLTADDVESSFQRSVIGALESFTLNCVETWS</sequence>
<evidence type="ECO:0000313" key="1">
    <source>
        <dbReference type="EMBL" id="EGK73369.1"/>
    </source>
</evidence>
<dbReference type="Proteomes" id="UP000005019">
    <property type="component" value="Unassembled WGS sequence"/>
</dbReference>